<dbReference type="GO" id="GO:0009636">
    <property type="term" value="P:response to toxic substance"/>
    <property type="evidence" value="ECO:0007669"/>
    <property type="project" value="TreeGrafter"/>
</dbReference>
<feature type="signal peptide" evidence="2">
    <location>
        <begin position="1"/>
        <end position="22"/>
    </location>
</feature>
<name>A0A923LD92_9FIRM</name>
<dbReference type="EMBL" id="JACOOR010000005">
    <property type="protein sequence ID" value="MBC5660147.1"/>
    <property type="molecule type" value="Genomic_DNA"/>
</dbReference>
<dbReference type="Pfam" id="PF13630">
    <property type="entry name" value="SdpI"/>
    <property type="match status" value="1"/>
</dbReference>
<keyword evidence="1" id="KW-0812">Transmembrane</keyword>
<reference evidence="4" key="1">
    <citation type="submission" date="2020-08" db="EMBL/GenBank/DDBJ databases">
        <title>Genome public.</title>
        <authorList>
            <person name="Liu C."/>
            <person name="Sun Q."/>
        </authorList>
    </citation>
    <scope>NUCLEOTIDE SEQUENCE</scope>
    <source>
        <strain evidence="4">NSJ-68</strain>
    </source>
</reference>
<dbReference type="Pfam" id="PF07853">
    <property type="entry name" value="DUF1648"/>
    <property type="match status" value="1"/>
</dbReference>
<dbReference type="InterPro" id="IPR025962">
    <property type="entry name" value="SdpI/YhfL"/>
</dbReference>
<dbReference type="InterPro" id="IPR012867">
    <property type="entry name" value="DUF1648"/>
</dbReference>
<dbReference type="PANTHER" id="PTHR37810">
    <property type="entry name" value="IMMUNITY PROTEIN SDPI"/>
    <property type="match status" value="1"/>
</dbReference>
<organism evidence="4 5">
    <name type="scientific">Anaerosacchariphilus hominis</name>
    <dbReference type="NCBI Taxonomy" id="2763017"/>
    <lineage>
        <taxon>Bacteria</taxon>
        <taxon>Bacillati</taxon>
        <taxon>Bacillota</taxon>
        <taxon>Clostridia</taxon>
        <taxon>Lachnospirales</taxon>
        <taxon>Lachnospiraceae</taxon>
        <taxon>Anaerosacchariphilus</taxon>
    </lineage>
</organism>
<dbReference type="PANTHER" id="PTHR37810:SF5">
    <property type="entry name" value="IMMUNITY PROTEIN SDPI"/>
    <property type="match status" value="1"/>
</dbReference>
<dbReference type="InterPro" id="IPR026272">
    <property type="entry name" value="SdpI"/>
</dbReference>
<evidence type="ECO:0000313" key="4">
    <source>
        <dbReference type="EMBL" id="MBC5660147.1"/>
    </source>
</evidence>
<comment type="caution">
    <text evidence="4">The sequence shown here is derived from an EMBL/GenBank/DDBJ whole genome shotgun (WGS) entry which is preliminary data.</text>
</comment>
<evidence type="ECO:0000256" key="1">
    <source>
        <dbReference type="SAM" id="Phobius"/>
    </source>
</evidence>
<feature type="transmembrane region" description="Helical" evidence="1">
    <location>
        <begin position="186"/>
        <end position="208"/>
    </location>
</feature>
<keyword evidence="2" id="KW-0732">Signal</keyword>
<feature type="transmembrane region" description="Helical" evidence="1">
    <location>
        <begin position="117"/>
        <end position="134"/>
    </location>
</feature>
<sequence>MKLTKKDLFFIGLSAVSLAAHACLMTKMPDTVPTNWSFDGTVNSYSSKYTTLLIAAFPLLMIFLMKVIPHIDPRKKSYALHKKAYDIFIYVLTIFLIACNWAMNAAIFGLPVRIEQVIPWGVGILFVVIGNYMPQLRPNYFMGIRTPWALENEHVWKKTHSMGGIVFCLMGLLLIAAGFFSSEIMIGVLTFGILGGCVWLYVYSWMVYRKLMRDGH</sequence>
<dbReference type="RefSeq" id="WP_186873590.1">
    <property type="nucleotide sequence ID" value="NZ_JACOOR010000005.1"/>
</dbReference>
<evidence type="ECO:0000259" key="3">
    <source>
        <dbReference type="Pfam" id="PF07853"/>
    </source>
</evidence>
<protein>
    <submittedName>
        <fullName evidence="4">SdpI family protein</fullName>
    </submittedName>
</protein>
<dbReference type="AlphaFoldDB" id="A0A923LD92"/>
<feature type="transmembrane region" description="Helical" evidence="1">
    <location>
        <begin position="49"/>
        <end position="68"/>
    </location>
</feature>
<proteinExistence type="predicted"/>
<feature type="domain" description="DUF1648" evidence="3">
    <location>
        <begin position="15"/>
        <end position="60"/>
    </location>
</feature>
<feature type="transmembrane region" description="Helical" evidence="1">
    <location>
        <begin position="162"/>
        <end position="180"/>
    </location>
</feature>
<evidence type="ECO:0000313" key="5">
    <source>
        <dbReference type="Proteomes" id="UP000649345"/>
    </source>
</evidence>
<keyword evidence="5" id="KW-1185">Reference proteome</keyword>
<dbReference type="PIRSF" id="PIRSF038959">
    <property type="entry name" value="SdpI"/>
    <property type="match status" value="1"/>
</dbReference>
<dbReference type="Proteomes" id="UP000649345">
    <property type="component" value="Unassembled WGS sequence"/>
</dbReference>
<evidence type="ECO:0000256" key="2">
    <source>
        <dbReference type="SAM" id="SignalP"/>
    </source>
</evidence>
<feature type="chain" id="PRO_5037456391" evidence="2">
    <location>
        <begin position="23"/>
        <end position="216"/>
    </location>
</feature>
<keyword evidence="1" id="KW-0472">Membrane</keyword>
<accession>A0A923LD92</accession>
<feature type="transmembrane region" description="Helical" evidence="1">
    <location>
        <begin position="88"/>
        <end position="111"/>
    </location>
</feature>
<gene>
    <name evidence="4" type="ORF">H8S44_10225</name>
</gene>
<keyword evidence="1" id="KW-1133">Transmembrane helix</keyword>